<proteinExistence type="predicted"/>
<gene>
    <name evidence="2" type="ORF">LKD40_01950</name>
</gene>
<dbReference type="GO" id="GO:0006629">
    <property type="term" value="P:lipid metabolic process"/>
    <property type="evidence" value="ECO:0007669"/>
    <property type="project" value="InterPro"/>
</dbReference>
<dbReference type="Pfam" id="PF03009">
    <property type="entry name" value="GDPD"/>
    <property type="match status" value="1"/>
</dbReference>
<reference evidence="2 3" key="1">
    <citation type="submission" date="2021-10" db="EMBL/GenBank/DDBJ databases">
        <title>Anaerobic single-cell dispensing facilitates the cultivation of human gut bacteria.</title>
        <authorList>
            <person name="Afrizal A."/>
        </authorList>
    </citation>
    <scope>NUCLEOTIDE SEQUENCE [LARGE SCALE GENOMIC DNA]</scope>
    <source>
        <strain evidence="2 3">CLA-AA-H217</strain>
    </source>
</reference>
<dbReference type="RefSeq" id="WP_227588377.1">
    <property type="nucleotide sequence ID" value="NZ_JAJEQQ010000002.1"/>
</dbReference>
<feature type="domain" description="GP-PDE" evidence="1">
    <location>
        <begin position="1"/>
        <end position="234"/>
    </location>
</feature>
<evidence type="ECO:0000259" key="1">
    <source>
        <dbReference type="PROSITE" id="PS51704"/>
    </source>
</evidence>
<protein>
    <recommendedName>
        <fullName evidence="1">GP-PDE domain-containing protein</fullName>
    </recommendedName>
</protein>
<dbReference type="CDD" id="cd08583">
    <property type="entry name" value="PI-PLCc_GDPD_SF_unchar1"/>
    <property type="match status" value="1"/>
</dbReference>
<name>A0AAW4W5P7_9FIRM</name>
<dbReference type="GO" id="GO:0008081">
    <property type="term" value="F:phosphoric diester hydrolase activity"/>
    <property type="evidence" value="ECO:0007669"/>
    <property type="project" value="InterPro"/>
</dbReference>
<dbReference type="Gene3D" id="3.20.20.190">
    <property type="entry name" value="Phosphatidylinositol (PI) phosphodiesterase"/>
    <property type="match status" value="1"/>
</dbReference>
<evidence type="ECO:0000313" key="2">
    <source>
        <dbReference type="EMBL" id="MCC2226583.1"/>
    </source>
</evidence>
<organism evidence="2 3">
    <name type="scientific">Blautia fusiformis</name>
    <dbReference type="NCBI Taxonomy" id="2881264"/>
    <lineage>
        <taxon>Bacteria</taxon>
        <taxon>Bacillati</taxon>
        <taxon>Bacillota</taxon>
        <taxon>Clostridia</taxon>
        <taxon>Lachnospirales</taxon>
        <taxon>Lachnospiraceae</taxon>
        <taxon>Blautia</taxon>
    </lineage>
</organism>
<comment type="caution">
    <text evidence="2">The sequence shown here is derived from an EMBL/GenBank/DDBJ whole genome shotgun (WGS) entry which is preliminary data.</text>
</comment>
<dbReference type="InterPro" id="IPR017946">
    <property type="entry name" value="PLC-like_Pdiesterase_TIM-brl"/>
</dbReference>
<evidence type="ECO:0000313" key="3">
    <source>
        <dbReference type="Proteomes" id="UP001198612"/>
    </source>
</evidence>
<keyword evidence="3" id="KW-1185">Reference proteome</keyword>
<dbReference type="SUPFAM" id="SSF51695">
    <property type="entry name" value="PLC-like phosphodiesterases"/>
    <property type="match status" value="1"/>
</dbReference>
<dbReference type="EMBL" id="JAJEQQ010000002">
    <property type="protein sequence ID" value="MCC2226583.1"/>
    <property type="molecule type" value="Genomic_DNA"/>
</dbReference>
<dbReference type="PROSITE" id="PS51704">
    <property type="entry name" value="GP_PDE"/>
    <property type="match status" value="1"/>
</dbReference>
<dbReference type="Proteomes" id="UP001198612">
    <property type="component" value="Unassembled WGS sequence"/>
</dbReference>
<accession>A0AAW4W5P7</accession>
<dbReference type="InterPro" id="IPR030395">
    <property type="entry name" value="GP_PDE_dom"/>
</dbReference>
<sequence>MDGKDYLNSREGFLFMYEQGVRLFELDLSRTSDGVWVCRHNWNDSMGQWDGNGKKVLTEKEFRQSKIYGKYTPMTLEDFFLLLKDYPDAYVLIDSKQYSLRNYQRTLEDYSDYVEIARNAGAGETLDRIIPEIYNEAMFPGTAMLYSFPSYVYSLWQEYSVEELEYIASFCKEKGIPAATVYWEYWSEETEKIFEKNGISLYVYTVNDRDQARRYISQGAEGICTDFLTAEDLW</sequence>
<dbReference type="AlphaFoldDB" id="A0AAW4W5P7"/>